<feature type="transmembrane region" description="Helical" evidence="6">
    <location>
        <begin position="283"/>
        <end position="308"/>
    </location>
</feature>
<name>A0A9W5X6F5_9BACI</name>
<dbReference type="AlphaFoldDB" id="A0A9W5X6F5"/>
<reference evidence="8" key="1">
    <citation type="journal article" date="2014" name="Int. J. Syst. Evol. Microbiol.">
        <title>Complete genome sequence of Corynebacterium casei LMG S-19264T (=DSM 44701T), isolated from a smear-ripened cheese.</title>
        <authorList>
            <consortium name="US DOE Joint Genome Institute (JGI-PGF)"/>
            <person name="Walter F."/>
            <person name="Albersmeier A."/>
            <person name="Kalinowski J."/>
            <person name="Ruckert C."/>
        </authorList>
    </citation>
    <scope>NUCLEOTIDE SEQUENCE</scope>
    <source>
        <strain evidence="8">CGMCC 1.15454</strain>
    </source>
</reference>
<feature type="transmembrane region" description="Helical" evidence="6">
    <location>
        <begin position="213"/>
        <end position="242"/>
    </location>
</feature>
<feature type="transmembrane region" description="Helical" evidence="6">
    <location>
        <begin position="27"/>
        <end position="48"/>
    </location>
</feature>
<dbReference type="PANTHER" id="PTHR30294:SF29">
    <property type="entry name" value="MULTIDRUG ABC TRANSPORTER PERMEASE YBHS-RELATED"/>
    <property type="match status" value="1"/>
</dbReference>
<keyword evidence="5 6" id="KW-0472">Membrane</keyword>
<evidence type="ECO:0000259" key="7">
    <source>
        <dbReference type="Pfam" id="PF12698"/>
    </source>
</evidence>
<evidence type="ECO:0000256" key="3">
    <source>
        <dbReference type="ARBA" id="ARBA00022692"/>
    </source>
</evidence>
<dbReference type="PANTHER" id="PTHR30294">
    <property type="entry name" value="MEMBRANE COMPONENT OF ABC TRANSPORTER YHHJ-RELATED"/>
    <property type="match status" value="1"/>
</dbReference>
<evidence type="ECO:0000256" key="1">
    <source>
        <dbReference type="ARBA" id="ARBA00004651"/>
    </source>
</evidence>
<dbReference type="EMBL" id="BMJD01000022">
    <property type="protein sequence ID" value="GGB48047.1"/>
    <property type="molecule type" value="Genomic_DNA"/>
</dbReference>
<evidence type="ECO:0000313" key="9">
    <source>
        <dbReference type="Proteomes" id="UP000621492"/>
    </source>
</evidence>
<feature type="transmembrane region" description="Helical" evidence="6">
    <location>
        <begin position="171"/>
        <end position="193"/>
    </location>
</feature>
<sequence length="370" mass="41262">MNWKTGYHAIAAVNRRNIKLLLRQKQFLVAPFLMPVVVMILTALIMGAGGDDWPVGLVNESDSVESQAFIEHLETVHSNITPYFSIMEMEHEEASTAVKNGRLQMLIRIPDNFQESQTVFTETFNINTDMMKNVRLRLEQTVLNQLENNNELIAAPELITEKENDVWRESFIAGSSVLLALMFTATITAANLFAFDLENRTQKEISLTPLNNIYGGVGTILTSTLMAFAASISTMIVGMLVFRLEPQNLWTIFIGIIPALIACSILGIIIAHLLKRYRVIQPIIIVTFMATFFGAGGYSSVAGLPPIARSFSDVWGFSYIFEWFNPVMHDFSSGLDVSQYAILIVVACIFIAFLPVVYKRELMAKSSGGQ</sequence>
<keyword evidence="4 6" id="KW-1133">Transmembrane helix</keyword>
<dbReference type="InterPro" id="IPR013525">
    <property type="entry name" value="ABC2_TM"/>
</dbReference>
<keyword evidence="3 6" id="KW-0812">Transmembrane</keyword>
<keyword evidence="2" id="KW-1003">Cell membrane</keyword>
<dbReference type="GO" id="GO:0140359">
    <property type="term" value="F:ABC-type transporter activity"/>
    <property type="evidence" value="ECO:0007669"/>
    <property type="project" value="InterPro"/>
</dbReference>
<evidence type="ECO:0000313" key="8">
    <source>
        <dbReference type="EMBL" id="GGB48047.1"/>
    </source>
</evidence>
<feature type="transmembrane region" description="Helical" evidence="6">
    <location>
        <begin position="248"/>
        <end position="271"/>
    </location>
</feature>
<dbReference type="Gene3D" id="3.40.1710.10">
    <property type="entry name" value="abc type-2 transporter like domain"/>
    <property type="match status" value="1"/>
</dbReference>
<dbReference type="GO" id="GO:0005886">
    <property type="term" value="C:plasma membrane"/>
    <property type="evidence" value="ECO:0007669"/>
    <property type="project" value="UniProtKB-SubCell"/>
</dbReference>
<comment type="subcellular location">
    <subcellularLocation>
        <location evidence="1">Cell membrane</location>
        <topology evidence="1">Multi-pass membrane protein</topology>
    </subcellularLocation>
</comment>
<dbReference type="InterPro" id="IPR051449">
    <property type="entry name" value="ABC-2_transporter_component"/>
</dbReference>
<accession>A0A9W5X6F5</accession>
<protein>
    <recommendedName>
        <fullName evidence="7">ABC-2 type transporter transmembrane domain-containing protein</fullName>
    </recommendedName>
</protein>
<dbReference type="Pfam" id="PF12698">
    <property type="entry name" value="ABC2_membrane_3"/>
    <property type="match status" value="1"/>
</dbReference>
<comment type="caution">
    <text evidence="8">The sequence shown here is derived from an EMBL/GenBank/DDBJ whole genome shotgun (WGS) entry which is preliminary data.</text>
</comment>
<keyword evidence="9" id="KW-1185">Reference proteome</keyword>
<gene>
    <name evidence="8" type="ORF">GCM10011409_26970</name>
</gene>
<reference evidence="8" key="2">
    <citation type="submission" date="2020-09" db="EMBL/GenBank/DDBJ databases">
        <authorList>
            <person name="Sun Q."/>
            <person name="Zhou Y."/>
        </authorList>
    </citation>
    <scope>NUCLEOTIDE SEQUENCE</scope>
    <source>
        <strain evidence="8">CGMCC 1.15454</strain>
    </source>
</reference>
<evidence type="ECO:0000256" key="2">
    <source>
        <dbReference type="ARBA" id="ARBA00022475"/>
    </source>
</evidence>
<feature type="transmembrane region" description="Helical" evidence="6">
    <location>
        <begin position="337"/>
        <end position="358"/>
    </location>
</feature>
<proteinExistence type="predicted"/>
<dbReference type="Proteomes" id="UP000621492">
    <property type="component" value="Unassembled WGS sequence"/>
</dbReference>
<feature type="domain" description="ABC-2 type transporter transmembrane" evidence="7">
    <location>
        <begin position="25"/>
        <end position="353"/>
    </location>
</feature>
<evidence type="ECO:0000256" key="4">
    <source>
        <dbReference type="ARBA" id="ARBA00022989"/>
    </source>
</evidence>
<dbReference type="RefSeq" id="WP_188725351.1">
    <property type="nucleotide sequence ID" value="NZ_BMJD01000022.1"/>
</dbReference>
<evidence type="ECO:0000256" key="5">
    <source>
        <dbReference type="ARBA" id="ARBA00023136"/>
    </source>
</evidence>
<organism evidence="8 9">
    <name type="scientific">Lentibacillus populi</name>
    <dbReference type="NCBI Taxonomy" id="1827502"/>
    <lineage>
        <taxon>Bacteria</taxon>
        <taxon>Bacillati</taxon>
        <taxon>Bacillota</taxon>
        <taxon>Bacilli</taxon>
        <taxon>Bacillales</taxon>
        <taxon>Bacillaceae</taxon>
        <taxon>Lentibacillus</taxon>
    </lineage>
</organism>
<evidence type="ECO:0000256" key="6">
    <source>
        <dbReference type="SAM" id="Phobius"/>
    </source>
</evidence>